<dbReference type="CDD" id="cd03784">
    <property type="entry name" value="GT1_Gtf-like"/>
    <property type="match status" value="1"/>
</dbReference>
<dbReference type="PANTHER" id="PTHR48050:SF13">
    <property type="entry name" value="STEROL 3-BETA-GLUCOSYLTRANSFERASE UGT80A2"/>
    <property type="match status" value="1"/>
</dbReference>
<dbReference type="PANTHER" id="PTHR48050">
    <property type="entry name" value="STEROL 3-BETA-GLUCOSYLTRANSFERASE"/>
    <property type="match status" value="1"/>
</dbReference>
<dbReference type="EMBL" id="BAABFX010000010">
    <property type="protein sequence ID" value="GAA4389423.1"/>
    <property type="molecule type" value="Genomic_DNA"/>
</dbReference>
<dbReference type="InterPro" id="IPR010610">
    <property type="entry name" value="EryCIII-like_C"/>
</dbReference>
<evidence type="ECO:0000259" key="1">
    <source>
        <dbReference type="Pfam" id="PF06722"/>
    </source>
</evidence>
<keyword evidence="3" id="KW-1185">Reference proteome</keyword>
<sequence length="457" mass="48890">MARVLVATVPVPAHTRNALPIVARLVERGHEVVWFASRHFHDDIEAVGATPVPYGLTRDFDGERLLAEFPQLAGLRGPRAIGRAYADVFVGGARHRVADLSALLAEQPVDVILCDGLSYGVSLLAEVHGVPYATIGDGPIAHAHGPTPAFGPGLQPMSGPLSAPLSRLRNHAVRTATRRWILAQAQADHDEVRADLGLAPDDRSVLEVSMSPLLHLQGCTPSFEYPTPTMPASVRWIGALRPDPPANWSPPAWWDELLASSRPVVHVTQGSIRPDMRELIVPALRALADEDVLVVVTTGRVPEPELVADLGMPLPENARVCEFIPYDLLLPHVDVCVANGGYTGVTTALHHGVPLVQVGSSEEKAEIGARIRWSGVGVRMRAASPSPRRLRAAVRRVLHDPAYRAAAQRIGAEMRSHDAGREGADLVERLCAPATARGALAPEGYSTVGSGDSPGRP</sequence>
<dbReference type="InterPro" id="IPR002213">
    <property type="entry name" value="UDP_glucos_trans"/>
</dbReference>
<reference evidence="3" key="1">
    <citation type="journal article" date="2019" name="Int. J. Syst. Evol. Microbiol.">
        <title>The Global Catalogue of Microorganisms (GCM) 10K type strain sequencing project: providing services to taxonomists for standard genome sequencing and annotation.</title>
        <authorList>
            <consortium name="The Broad Institute Genomics Platform"/>
            <consortium name="The Broad Institute Genome Sequencing Center for Infectious Disease"/>
            <person name="Wu L."/>
            <person name="Ma J."/>
        </authorList>
    </citation>
    <scope>NUCLEOTIDE SEQUENCE [LARGE SCALE GENOMIC DNA]</scope>
    <source>
        <strain evidence="3">JCM 17738</strain>
    </source>
</reference>
<gene>
    <name evidence="2" type="ORF">GCM10023153_05640</name>
</gene>
<dbReference type="Proteomes" id="UP001500390">
    <property type="component" value="Unassembled WGS sequence"/>
</dbReference>
<dbReference type="SUPFAM" id="SSF53756">
    <property type="entry name" value="UDP-Glycosyltransferase/glycogen phosphorylase"/>
    <property type="match status" value="1"/>
</dbReference>
<organism evidence="2 3">
    <name type="scientific">Ornithinibacter aureus</name>
    <dbReference type="NCBI Taxonomy" id="622664"/>
    <lineage>
        <taxon>Bacteria</taxon>
        <taxon>Bacillati</taxon>
        <taxon>Actinomycetota</taxon>
        <taxon>Actinomycetes</taxon>
        <taxon>Micrococcales</taxon>
        <taxon>Intrasporangiaceae</taxon>
        <taxon>Ornithinibacter</taxon>
    </lineage>
</organism>
<feature type="domain" description="Erythromycin biosynthesis protein CIII-like C-terminal" evidence="1">
    <location>
        <begin position="312"/>
        <end position="423"/>
    </location>
</feature>
<dbReference type="Pfam" id="PF06722">
    <property type="entry name" value="EryCIII-like_C"/>
    <property type="match status" value="1"/>
</dbReference>
<dbReference type="InterPro" id="IPR050426">
    <property type="entry name" value="Glycosyltransferase_28"/>
</dbReference>
<name>A0ABP8JE75_9MICO</name>
<protein>
    <submittedName>
        <fullName evidence="2">Glycosyltransferase</fullName>
    </submittedName>
</protein>
<evidence type="ECO:0000313" key="2">
    <source>
        <dbReference type="EMBL" id="GAA4389423.1"/>
    </source>
</evidence>
<comment type="caution">
    <text evidence="2">The sequence shown here is derived from an EMBL/GenBank/DDBJ whole genome shotgun (WGS) entry which is preliminary data.</text>
</comment>
<evidence type="ECO:0000313" key="3">
    <source>
        <dbReference type="Proteomes" id="UP001500390"/>
    </source>
</evidence>
<proteinExistence type="predicted"/>
<dbReference type="Gene3D" id="3.40.50.2000">
    <property type="entry name" value="Glycogen Phosphorylase B"/>
    <property type="match status" value="2"/>
</dbReference>
<dbReference type="RefSeq" id="WP_159901456.1">
    <property type="nucleotide sequence ID" value="NZ_BAABFX010000010.1"/>
</dbReference>
<accession>A0ABP8JE75</accession>